<organism evidence="2">
    <name type="scientific">Deinococcus sp. VB142</name>
    <dbReference type="NCBI Taxonomy" id="3112952"/>
    <lineage>
        <taxon>Bacteria</taxon>
        <taxon>Thermotogati</taxon>
        <taxon>Deinococcota</taxon>
        <taxon>Deinococci</taxon>
        <taxon>Deinococcales</taxon>
        <taxon>Deinococcaceae</taxon>
        <taxon>Deinococcus</taxon>
    </lineage>
</organism>
<feature type="compositionally biased region" description="Low complexity" evidence="1">
    <location>
        <begin position="93"/>
        <end position="121"/>
    </location>
</feature>
<protein>
    <recommendedName>
        <fullName evidence="3">J domain-containing protein</fullName>
    </recommendedName>
</protein>
<feature type="region of interest" description="Disordered" evidence="1">
    <location>
        <begin position="258"/>
        <end position="278"/>
    </location>
</feature>
<evidence type="ECO:0000256" key="1">
    <source>
        <dbReference type="SAM" id="MobiDB-lite"/>
    </source>
</evidence>
<evidence type="ECO:0008006" key="3">
    <source>
        <dbReference type="Google" id="ProtNLM"/>
    </source>
</evidence>
<name>A0AAU6Q7R7_9DEIO</name>
<dbReference type="Gene3D" id="2.60.40.1120">
    <property type="entry name" value="Carboxypeptidase-like, regulatory domain"/>
    <property type="match status" value="1"/>
</dbReference>
<gene>
    <name evidence="2" type="ORF">WDJ50_15180</name>
</gene>
<reference evidence="2" key="1">
    <citation type="submission" date="2024-03" db="EMBL/GenBank/DDBJ databases">
        <title>Deinococcus weizhi sp. nov., isolated from human skin.</title>
        <authorList>
            <person name="Wei Z."/>
            <person name="Tian F."/>
            <person name="Yang C."/>
            <person name="Xin L.T."/>
            <person name="Wen Z.J."/>
            <person name="Lan K.C."/>
            <person name="Yu L."/>
            <person name="Zhe W."/>
            <person name="Dan F.D."/>
            <person name="Jun W."/>
            <person name="Rui Z."/>
            <person name="Yong X.J."/>
            <person name="Ting Y."/>
            <person name="Wei X."/>
            <person name="Xu Z.G."/>
            <person name="Xin Z."/>
            <person name="Dong F.G."/>
            <person name="Ni X.M."/>
            <person name="Zheng M.G."/>
            <person name="Chun Y."/>
            <person name="Qian W.X."/>
        </authorList>
    </citation>
    <scope>NUCLEOTIDE SEQUENCE</scope>
    <source>
        <strain evidence="2">VB142</strain>
    </source>
</reference>
<dbReference type="EMBL" id="CP149783">
    <property type="protein sequence ID" value="WYF46401.1"/>
    <property type="molecule type" value="Genomic_DNA"/>
</dbReference>
<dbReference type="AlphaFoldDB" id="A0AAU6Q7R7"/>
<feature type="region of interest" description="Disordered" evidence="1">
    <location>
        <begin position="93"/>
        <end position="170"/>
    </location>
</feature>
<sequence length="421" mass="44846">MTTYRQEQGFIPTDTHAPVLDIDRAEASRLWDQVKGTDLEQAYREVSARHPNKADSRAHYLAFLGEIEQLFVQPNSGLDAAPLWDEPVVQASPQPPVAAELPQAPEPEVQAQAEPQAQPAEGQDDGGTDDGGADNGDGDDDGADEDGDATPATPPAAPAPADLSASAPTGVQGTGLFSELFGMLHDGGEMTVQVMRVGQQLTVGLFPSAMPGEAQPQGVVVTQAAAWFDANLLTAMRPYSQARVEAFSVFQEAAQRQQQSAKKAAEKPAASKPAANAKNKTYTLTLQAAEGSTVTGKQEGKAVELKLGDNEVKQGNLEITVKHELYGEQQKTLAVFQNRGHDLREQQGGMVTVQVKPETAALSATMGETVMSLHGETLLPPGKWVIQAEAHSHKPKAVTVTVKAGKPQTVEFELEEDMTLF</sequence>
<dbReference type="RefSeq" id="WP_339097879.1">
    <property type="nucleotide sequence ID" value="NZ_CP149783.1"/>
</dbReference>
<proteinExistence type="predicted"/>
<evidence type="ECO:0000313" key="2">
    <source>
        <dbReference type="EMBL" id="WYF46401.1"/>
    </source>
</evidence>
<feature type="compositionally biased region" description="Acidic residues" evidence="1">
    <location>
        <begin position="122"/>
        <end position="148"/>
    </location>
</feature>
<accession>A0AAU6Q7R7</accession>